<dbReference type="Proteomes" id="UP000001312">
    <property type="component" value="Unassembled WGS sequence"/>
</dbReference>
<organism evidence="1 2">
    <name type="scientific">Sclerotinia sclerotiorum (strain ATCC 18683 / 1980 / Ss-1)</name>
    <name type="common">White mold</name>
    <name type="synonym">Whetzelinia sclerotiorum</name>
    <dbReference type="NCBI Taxonomy" id="665079"/>
    <lineage>
        <taxon>Eukaryota</taxon>
        <taxon>Fungi</taxon>
        <taxon>Dikarya</taxon>
        <taxon>Ascomycota</taxon>
        <taxon>Pezizomycotina</taxon>
        <taxon>Leotiomycetes</taxon>
        <taxon>Helotiales</taxon>
        <taxon>Sclerotiniaceae</taxon>
        <taxon>Sclerotinia</taxon>
    </lineage>
</organism>
<keyword evidence="2" id="KW-1185">Reference proteome</keyword>
<evidence type="ECO:0000313" key="2">
    <source>
        <dbReference type="Proteomes" id="UP000001312"/>
    </source>
</evidence>
<proteinExistence type="predicted"/>
<dbReference type="RefSeq" id="XP_001585190.1">
    <property type="nucleotide sequence ID" value="XM_001585140.1"/>
</dbReference>
<dbReference type="AlphaFoldDB" id="A7F828"/>
<sequence length="127" mass="14187">MIALYHQRYFNTQTLMAACKSKSRPASQGLSHPYYSSFTKDPTNRRAKTIAAKTIEVAKNGVEGIEEKEFTATRISKFSKAYKKGQKRRREAEEAGTKSNTSILKGKNALLELAAPFSGFGFYFGSF</sequence>
<protein>
    <submittedName>
        <fullName evidence="1">Uncharacterized protein</fullName>
    </submittedName>
</protein>
<dbReference type="InParanoid" id="A7F828"/>
<name>A7F828_SCLS1</name>
<dbReference type="HOGENOM" id="CLU_1971831_0_0_1"/>
<gene>
    <name evidence="1" type="ORF">SS1G_13758</name>
</gene>
<accession>A7F828</accession>
<reference evidence="2" key="1">
    <citation type="journal article" date="2011" name="PLoS Genet.">
        <title>Genomic analysis of the necrotrophic fungal pathogens Sclerotinia sclerotiorum and Botrytis cinerea.</title>
        <authorList>
            <person name="Amselem J."/>
            <person name="Cuomo C.A."/>
            <person name="van Kan J.A."/>
            <person name="Viaud M."/>
            <person name="Benito E.P."/>
            <person name="Couloux A."/>
            <person name="Coutinho P.M."/>
            <person name="de Vries R.P."/>
            <person name="Dyer P.S."/>
            <person name="Fillinger S."/>
            <person name="Fournier E."/>
            <person name="Gout L."/>
            <person name="Hahn M."/>
            <person name="Kohn L."/>
            <person name="Lapalu N."/>
            <person name="Plummer K.M."/>
            <person name="Pradier J.M."/>
            <person name="Quevillon E."/>
            <person name="Sharon A."/>
            <person name="Simon A."/>
            <person name="ten Have A."/>
            <person name="Tudzynski B."/>
            <person name="Tudzynski P."/>
            <person name="Wincker P."/>
            <person name="Andrew M."/>
            <person name="Anthouard V."/>
            <person name="Beever R.E."/>
            <person name="Beffa R."/>
            <person name="Benoit I."/>
            <person name="Bouzid O."/>
            <person name="Brault B."/>
            <person name="Chen Z."/>
            <person name="Choquer M."/>
            <person name="Collemare J."/>
            <person name="Cotton P."/>
            <person name="Danchin E.G."/>
            <person name="Da Silva C."/>
            <person name="Gautier A."/>
            <person name="Giraud C."/>
            <person name="Giraud T."/>
            <person name="Gonzalez C."/>
            <person name="Grossetete S."/>
            <person name="Guldener U."/>
            <person name="Henrissat B."/>
            <person name="Howlett B.J."/>
            <person name="Kodira C."/>
            <person name="Kretschmer M."/>
            <person name="Lappartient A."/>
            <person name="Leroch M."/>
            <person name="Levis C."/>
            <person name="Mauceli E."/>
            <person name="Neuveglise C."/>
            <person name="Oeser B."/>
            <person name="Pearson M."/>
            <person name="Poulain J."/>
            <person name="Poussereau N."/>
            <person name="Quesneville H."/>
            <person name="Rascle C."/>
            <person name="Schumacher J."/>
            <person name="Segurens B."/>
            <person name="Sexton A."/>
            <person name="Silva E."/>
            <person name="Sirven C."/>
            <person name="Soanes D.M."/>
            <person name="Talbot N.J."/>
            <person name="Templeton M."/>
            <person name="Yandava C."/>
            <person name="Yarden O."/>
            <person name="Zeng Q."/>
            <person name="Rollins J.A."/>
            <person name="Lebrun M.H."/>
            <person name="Dickman M."/>
        </authorList>
    </citation>
    <scope>NUCLEOTIDE SEQUENCE [LARGE SCALE GENOMIC DNA]</scope>
    <source>
        <strain evidence="2">ATCC 18683 / 1980 / Ss-1</strain>
    </source>
</reference>
<dbReference type="KEGG" id="ssl:SS1G_13758"/>
<dbReference type="EMBL" id="CH476647">
    <property type="protein sequence ID" value="EDN98899.1"/>
    <property type="molecule type" value="Genomic_DNA"/>
</dbReference>
<evidence type="ECO:0000313" key="1">
    <source>
        <dbReference type="EMBL" id="EDN98899.1"/>
    </source>
</evidence>
<dbReference type="GeneID" id="5481273"/>